<dbReference type="Proteomes" id="UP000494172">
    <property type="component" value="Unassembled WGS sequence"/>
</dbReference>
<protein>
    <submittedName>
        <fullName evidence="1">Uncharacterized protein</fullName>
    </submittedName>
</protein>
<evidence type="ECO:0000313" key="1">
    <source>
        <dbReference type="EMBL" id="VWB44745.1"/>
    </source>
</evidence>
<reference evidence="1 2" key="1">
    <citation type="submission" date="2019-09" db="EMBL/GenBank/DDBJ databases">
        <authorList>
            <person name="Depoorter E."/>
        </authorList>
    </citation>
    <scope>NUCLEOTIDE SEQUENCE [LARGE SCALE GENOMIC DNA]</scope>
    <source>
        <strain evidence="1">LMG 24066</strain>
    </source>
</reference>
<proteinExistence type="predicted"/>
<comment type="caution">
    <text evidence="1">The sequence shown here is derived from an EMBL/GenBank/DDBJ whole genome shotgun (WGS) entry which is preliminary data.</text>
</comment>
<name>A0A9Q9SGT3_9BURK</name>
<sequence length="58" mass="6294">MAQHCGPSPAANESVCEHGFIADGQRCDAGQKRVRMPIVPTTWFAVLDAPPDVLMNAW</sequence>
<dbReference type="EMBL" id="CABVPX010000006">
    <property type="protein sequence ID" value="VWB44745.1"/>
    <property type="molecule type" value="Genomic_DNA"/>
</dbReference>
<gene>
    <name evidence="1" type="ORF">BAR24066_02011</name>
</gene>
<evidence type="ECO:0000313" key="2">
    <source>
        <dbReference type="Proteomes" id="UP000494172"/>
    </source>
</evidence>
<dbReference type="AlphaFoldDB" id="A0A9Q9SGT3"/>
<organism evidence="1 2">
    <name type="scientific">Burkholderia arboris</name>
    <dbReference type="NCBI Taxonomy" id="488730"/>
    <lineage>
        <taxon>Bacteria</taxon>
        <taxon>Pseudomonadati</taxon>
        <taxon>Pseudomonadota</taxon>
        <taxon>Betaproteobacteria</taxon>
        <taxon>Burkholderiales</taxon>
        <taxon>Burkholderiaceae</taxon>
        <taxon>Burkholderia</taxon>
        <taxon>Burkholderia cepacia complex</taxon>
    </lineage>
</organism>
<accession>A0A9Q9SGT3</accession>